<dbReference type="STRING" id="1111735.GCA_000428045_01780"/>
<protein>
    <recommendedName>
        <fullName evidence="3">DUF3577 domain-containing protein</fullName>
    </recommendedName>
</protein>
<dbReference type="RefSeq" id="WP_273439624.1">
    <property type="nucleotide sequence ID" value="NZ_PKUN01000021.1"/>
</dbReference>
<dbReference type="AlphaFoldDB" id="A0A2N6CV56"/>
<dbReference type="Pfam" id="PF12101">
    <property type="entry name" value="DUF3577"/>
    <property type="match status" value="1"/>
</dbReference>
<sequence>MSSNESNKYFDLHTSGIGYLNRIREVTPEKGTPFLSVTISALHGSVDDVHYAHFECPVSGKKAQQVVRQLTPAVEGKLKVLVGFTLSDLSAESFIHKHGDKAGQTGVGLKARLLRIWWAKVDGQPFFKEQESAA</sequence>
<comment type="caution">
    <text evidence="1">The sequence shown here is derived from an EMBL/GenBank/DDBJ whole genome shotgun (WGS) entry which is preliminary data.</text>
</comment>
<proteinExistence type="predicted"/>
<dbReference type="EMBL" id="PKUN01000021">
    <property type="protein sequence ID" value="PLX61075.1"/>
    <property type="molecule type" value="Genomic_DNA"/>
</dbReference>
<organism evidence="1 2">
    <name type="scientific">Sedimenticola selenatireducens</name>
    <dbReference type="NCBI Taxonomy" id="191960"/>
    <lineage>
        <taxon>Bacteria</taxon>
        <taxon>Pseudomonadati</taxon>
        <taxon>Pseudomonadota</taxon>
        <taxon>Gammaproteobacteria</taxon>
        <taxon>Chromatiales</taxon>
        <taxon>Sedimenticolaceae</taxon>
        <taxon>Sedimenticola</taxon>
    </lineage>
</organism>
<evidence type="ECO:0000313" key="1">
    <source>
        <dbReference type="EMBL" id="PLX61075.1"/>
    </source>
</evidence>
<gene>
    <name evidence="1" type="ORF">C0630_11730</name>
</gene>
<reference evidence="1 2" key="1">
    <citation type="submission" date="2017-11" db="EMBL/GenBank/DDBJ databases">
        <title>Genome-resolved metagenomics identifies genetic mobility, metabolic interactions, and unexpected diversity in perchlorate-reducing communities.</title>
        <authorList>
            <person name="Barnum T.P."/>
            <person name="Figueroa I.A."/>
            <person name="Carlstrom C.I."/>
            <person name="Lucas L.N."/>
            <person name="Engelbrektson A.L."/>
            <person name="Coates J.D."/>
        </authorList>
    </citation>
    <scope>NUCLEOTIDE SEQUENCE [LARGE SCALE GENOMIC DNA]</scope>
    <source>
        <strain evidence="1">BM301</strain>
    </source>
</reference>
<dbReference type="InterPro" id="IPR021960">
    <property type="entry name" value="DUF3577"/>
</dbReference>
<name>A0A2N6CV56_9GAMM</name>
<dbReference type="Proteomes" id="UP000235015">
    <property type="component" value="Unassembled WGS sequence"/>
</dbReference>
<evidence type="ECO:0008006" key="3">
    <source>
        <dbReference type="Google" id="ProtNLM"/>
    </source>
</evidence>
<accession>A0A2N6CV56</accession>
<evidence type="ECO:0000313" key="2">
    <source>
        <dbReference type="Proteomes" id="UP000235015"/>
    </source>
</evidence>